<gene>
    <name evidence="3" type="ORF">lam_752</name>
</gene>
<dbReference type="STRING" id="1261131.lam_752"/>
<dbReference type="RefSeq" id="WP_007557325.1">
    <property type="nucleotide sequence ID" value="NC_022793.1"/>
</dbReference>
<keyword evidence="1" id="KW-0812">Transmembrane</keyword>
<reference evidence="3 4" key="1">
    <citation type="journal article" date="2014" name="Mol. Plant Microbe Interact.">
        <title>The complete genome sequence of Candidatus Liberibacter americanus, associated with citrus Huanglongbing.</title>
        <authorList>
            <person name="Wulff N.A."/>
            <person name="Zhang S."/>
            <person name="Setubal J.C."/>
            <person name="Almeida N.F."/>
            <person name="Martins E.C."/>
            <person name="Harakava R."/>
            <person name="Kumar D."/>
            <person name="Rangel L.T."/>
            <person name="Foissac X."/>
            <person name="Bove J."/>
            <person name="Gabriel D.W."/>
        </authorList>
    </citation>
    <scope>NUCLEOTIDE SEQUENCE [LARGE SCALE GENOMIC DNA]</scope>
    <source>
        <strain evidence="3 4">Sao Paulo</strain>
    </source>
</reference>
<dbReference type="Proteomes" id="UP000017862">
    <property type="component" value="Chromosome"/>
</dbReference>
<dbReference type="KEGG" id="lar:lam_752"/>
<dbReference type="SUPFAM" id="SSF53300">
    <property type="entry name" value="vWA-like"/>
    <property type="match status" value="1"/>
</dbReference>
<name>U6B8M9_9HYPH</name>
<accession>U6B8M9</accession>
<feature type="transmembrane region" description="Helical" evidence="1">
    <location>
        <begin position="12"/>
        <end position="33"/>
    </location>
</feature>
<dbReference type="PROSITE" id="PS50234">
    <property type="entry name" value="VWFA"/>
    <property type="match status" value="1"/>
</dbReference>
<sequence>MYNRKFIRHRLGNFALITAIILPLIIILSGFVIDITRANYTKGELSQIIDQSLLSTYSHMVFLHRVIAHDEIILIARHNLEVELKNYFTNKDAYDIAKYADILVNSYNTDHYISITVHYKMPKSAINIFLGANHEFIEVMSHASIILHLDVVNSLSALFIIDVSGSMGECADGSWFFCSHLSKLKVVKQSIIQFLDIVSDYYDSHHLITGGISFDEKIKDIFLMSWDVENLKKGINSLVPSTNGSTNTYPAMKKGYEMINEIKFSDANRHKNIIVYTTDGEDNFGRSEDAINICKKAKADGIELFVIYISSKNYSSNRLLNECSSKGRLYFANGINGIRNAFFEIAKSVNQKHTKFVQ</sequence>
<dbReference type="CDD" id="cd00198">
    <property type="entry name" value="vWFA"/>
    <property type="match status" value="1"/>
</dbReference>
<keyword evidence="1" id="KW-1133">Transmembrane helix</keyword>
<dbReference type="AlphaFoldDB" id="U6B8M9"/>
<dbReference type="InterPro" id="IPR036465">
    <property type="entry name" value="vWFA_dom_sf"/>
</dbReference>
<dbReference type="HOGENOM" id="CLU_047933_0_0_5"/>
<keyword evidence="4" id="KW-1185">Reference proteome</keyword>
<feature type="domain" description="VWFA" evidence="2">
    <location>
        <begin position="156"/>
        <end position="349"/>
    </location>
</feature>
<dbReference type="Pfam" id="PF00092">
    <property type="entry name" value="VWA"/>
    <property type="match status" value="1"/>
</dbReference>
<dbReference type="SMART" id="SM00327">
    <property type="entry name" value="VWA"/>
    <property type="match status" value="1"/>
</dbReference>
<organism evidence="3 4">
    <name type="scientific">Candidatus Liberibacter americanus str. Sao Paulo</name>
    <dbReference type="NCBI Taxonomy" id="1261131"/>
    <lineage>
        <taxon>Bacteria</taxon>
        <taxon>Pseudomonadati</taxon>
        <taxon>Pseudomonadota</taxon>
        <taxon>Alphaproteobacteria</taxon>
        <taxon>Hyphomicrobiales</taxon>
        <taxon>Rhizobiaceae</taxon>
        <taxon>Liberibacter</taxon>
    </lineage>
</organism>
<protein>
    <recommendedName>
        <fullName evidence="2">VWFA domain-containing protein</fullName>
    </recommendedName>
</protein>
<evidence type="ECO:0000256" key="1">
    <source>
        <dbReference type="SAM" id="Phobius"/>
    </source>
</evidence>
<keyword evidence="1" id="KW-0472">Membrane</keyword>
<dbReference type="eggNOG" id="COG2304">
    <property type="taxonomic scope" value="Bacteria"/>
</dbReference>
<dbReference type="InterPro" id="IPR002035">
    <property type="entry name" value="VWF_A"/>
</dbReference>
<evidence type="ECO:0000259" key="2">
    <source>
        <dbReference type="PROSITE" id="PS50234"/>
    </source>
</evidence>
<dbReference type="PATRIC" id="fig|1261131.3.peg.716"/>
<dbReference type="Gene3D" id="3.40.50.410">
    <property type="entry name" value="von Willebrand factor, type A domain"/>
    <property type="match status" value="1"/>
</dbReference>
<evidence type="ECO:0000313" key="3">
    <source>
        <dbReference type="EMBL" id="AHA28097.1"/>
    </source>
</evidence>
<evidence type="ECO:0000313" key="4">
    <source>
        <dbReference type="Proteomes" id="UP000017862"/>
    </source>
</evidence>
<proteinExistence type="predicted"/>
<dbReference type="EMBL" id="CP006604">
    <property type="protein sequence ID" value="AHA28097.1"/>
    <property type="molecule type" value="Genomic_DNA"/>
</dbReference>